<dbReference type="Gene3D" id="3.10.20.30">
    <property type="match status" value="1"/>
</dbReference>
<keyword evidence="4" id="KW-1185">Reference proteome</keyword>
<name>A0ABU9GST0_9GAMM</name>
<evidence type="ECO:0000313" key="3">
    <source>
        <dbReference type="EMBL" id="MEL0630337.1"/>
    </source>
</evidence>
<feature type="domain" description="2Fe-2S ferredoxin-type" evidence="2">
    <location>
        <begin position="1"/>
        <end position="83"/>
    </location>
</feature>
<dbReference type="PROSITE" id="PS51085">
    <property type="entry name" value="2FE2S_FER_2"/>
    <property type="match status" value="1"/>
</dbReference>
<sequence>MKPTLTYNNKQYPLDTQKTLLENLESQAVPVEFQCRDGYCGACCSVIESGEVNYQTTPMAYLRDKEVLLCCSKSTQSITIKSK</sequence>
<dbReference type="RefSeq" id="WP_341598466.1">
    <property type="nucleotide sequence ID" value="NZ_JBAKAZ010000050.1"/>
</dbReference>
<reference evidence="3 4" key="1">
    <citation type="submission" date="2024-02" db="EMBL/GenBank/DDBJ databases">
        <title>Bacteria isolated from the canopy kelp, Nereocystis luetkeana.</title>
        <authorList>
            <person name="Pfister C.A."/>
            <person name="Younker I.T."/>
            <person name="Light S.H."/>
        </authorList>
    </citation>
    <scope>NUCLEOTIDE SEQUENCE [LARGE SCALE GENOMIC DNA]</scope>
    <source>
        <strain evidence="3 4">TI.1.05</strain>
    </source>
</reference>
<dbReference type="SUPFAM" id="SSF54292">
    <property type="entry name" value="2Fe-2S ferredoxin-like"/>
    <property type="match status" value="1"/>
</dbReference>
<dbReference type="EMBL" id="JBAKAZ010000050">
    <property type="protein sequence ID" value="MEL0630337.1"/>
    <property type="molecule type" value="Genomic_DNA"/>
</dbReference>
<dbReference type="CDD" id="cd00207">
    <property type="entry name" value="fer2"/>
    <property type="match status" value="1"/>
</dbReference>
<evidence type="ECO:0000313" key="4">
    <source>
        <dbReference type="Proteomes" id="UP001369082"/>
    </source>
</evidence>
<accession>A0ABU9GST0</accession>
<dbReference type="InterPro" id="IPR036010">
    <property type="entry name" value="2Fe-2S_ferredoxin-like_sf"/>
</dbReference>
<gene>
    <name evidence="3" type="primary">yfaE</name>
    <name evidence="3" type="ORF">V6256_12035</name>
</gene>
<dbReference type="InterPro" id="IPR012675">
    <property type="entry name" value="Beta-grasp_dom_sf"/>
</dbReference>
<dbReference type="Pfam" id="PF00111">
    <property type="entry name" value="Fer2"/>
    <property type="match status" value="1"/>
</dbReference>
<protein>
    <submittedName>
        <fullName evidence="3">Class I ribonucleotide reductase maintenance protein YfaE</fullName>
    </submittedName>
</protein>
<evidence type="ECO:0000259" key="2">
    <source>
        <dbReference type="PROSITE" id="PS51085"/>
    </source>
</evidence>
<dbReference type="InterPro" id="IPR006058">
    <property type="entry name" value="2Fe2S_fd_BS"/>
</dbReference>
<dbReference type="Proteomes" id="UP001369082">
    <property type="component" value="Unassembled WGS sequence"/>
</dbReference>
<evidence type="ECO:0000256" key="1">
    <source>
        <dbReference type="ARBA" id="ARBA00023075"/>
    </source>
</evidence>
<comment type="caution">
    <text evidence="3">The sequence shown here is derived from an EMBL/GenBank/DDBJ whole genome shotgun (WGS) entry which is preliminary data.</text>
</comment>
<dbReference type="InterPro" id="IPR001041">
    <property type="entry name" value="2Fe-2S_ferredoxin-type"/>
</dbReference>
<dbReference type="NCBIfam" id="NF007985">
    <property type="entry name" value="PRK10713.1"/>
    <property type="match status" value="1"/>
</dbReference>
<keyword evidence="1" id="KW-0830">Ubiquinone</keyword>
<organism evidence="3 4">
    <name type="scientific">Psychromonas aquatilis</name>
    <dbReference type="NCBI Taxonomy" id="2005072"/>
    <lineage>
        <taxon>Bacteria</taxon>
        <taxon>Pseudomonadati</taxon>
        <taxon>Pseudomonadota</taxon>
        <taxon>Gammaproteobacteria</taxon>
        <taxon>Alteromonadales</taxon>
        <taxon>Psychromonadaceae</taxon>
        <taxon>Psychromonas</taxon>
    </lineage>
</organism>
<dbReference type="PROSITE" id="PS00197">
    <property type="entry name" value="2FE2S_FER_1"/>
    <property type="match status" value="1"/>
</dbReference>
<proteinExistence type="predicted"/>